<dbReference type="Proteomes" id="UP000188169">
    <property type="component" value="Unassembled WGS sequence"/>
</dbReference>
<dbReference type="SMART" id="SM00903">
    <property type="entry name" value="Flavin_Reduct"/>
    <property type="match status" value="1"/>
</dbReference>
<sequence length="167" mass="18368">MIEATDFRNAMSLLTTAVNVVTTKGPSGRHGFTASAVCSVTDTPATLLVCMNQSARSHEYFVENKTLSVNVLGAQHEEVSNTFASPLPSEERFKKGVWGELKTGSPILEDALVSFDCEIEQTQEVGTHSVFMCRVVAIRQPERHDAGTESLVYFNRSYHQVGLVESR</sequence>
<feature type="domain" description="Flavin reductase like" evidence="2">
    <location>
        <begin position="11"/>
        <end position="160"/>
    </location>
</feature>
<protein>
    <submittedName>
        <fullName evidence="3">FMN reductase (NADH) RutF</fullName>
        <ecNumber evidence="3">1.5.1.42</ecNumber>
    </submittedName>
</protein>
<dbReference type="EMBL" id="FUGD01000130">
    <property type="protein sequence ID" value="SJM38193.1"/>
    <property type="molecule type" value="Genomic_DNA"/>
</dbReference>
<keyword evidence="1 3" id="KW-0560">Oxidoreductase</keyword>
<reference evidence="4" key="1">
    <citation type="submission" date="2017-02" db="EMBL/GenBank/DDBJ databases">
        <authorList>
            <person name="Mornico D."/>
        </authorList>
    </citation>
    <scope>NUCLEOTIDE SEQUENCE [LARGE SCALE GENOMIC DNA]</scope>
</reference>
<dbReference type="Pfam" id="PF01613">
    <property type="entry name" value="Flavin_Reduct"/>
    <property type="match status" value="1"/>
</dbReference>
<dbReference type="Gene3D" id="2.30.110.10">
    <property type="entry name" value="Electron Transport, Fmn-binding Protein, Chain A"/>
    <property type="match status" value="1"/>
</dbReference>
<gene>
    <name evidence="3" type="primary">rutF</name>
    <name evidence="3" type="ORF">A1019T_02183</name>
</gene>
<dbReference type="RefSeq" id="WP_077449557.1">
    <property type="nucleotide sequence ID" value="NZ_FUGD01000130.1"/>
</dbReference>
<dbReference type="InterPro" id="IPR012349">
    <property type="entry name" value="Split_barrel_FMN-bd"/>
</dbReference>
<dbReference type="GO" id="GO:0010181">
    <property type="term" value="F:FMN binding"/>
    <property type="evidence" value="ECO:0007669"/>
    <property type="project" value="InterPro"/>
</dbReference>
<organism evidence="3 4">
    <name type="scientific">Psychrobacter pasteurii</name>
    <dbReference type="NCBI Taxonomy" id="1945520"/>
    <lineage>
        <taxon>Bacteria</taxon>
        <taxon>Pseudomonadati</taxon>
        <taxon>Pseudomonadota</taxon>
        <taxon>Gammaproteobacteria</taxon>
        <taxon>Moraxellales</taxon>
        <taxon>Moraxellaceae</taxon>
        <taxon>Psychrobacter</taxon>
    </lineage>
</organism>
<evidence type="ECO:0000313" key="4">
    <source>
        <dbReference type="Proteomes" id="UP000188169"/>
    </source>
</evidence>
<dbReference type="EC" id="1.5.1.42" evidence="3"/>
<dbReference type="InterPro" id="IPR050268">
    <property type="entry name" value="NADH-dep_flavin_reductase"/>
</dbReference>
<dbReference type="SUPFAM" id="SSF50475">
    <property type="entry name" value="FMN-binding split barrel"/>
    <property type="match status" value="1"/>
</dbReference>
<evidence type="ECO:0000313" key="3">
    <source>
        <dbReference type="EMBL" id="SJM38193.1"/>
    </source>
</evidence>
<dbReference type="STRING" id="1945520.A1019T_02183"/>
<name>A0A1R4EIA8_9GAMM</name>
<dbReference type="GO" id="GO:0052874">
    <property type="term" value="F:FMN reductase (NADH) activity"/>
    <property type="evidence" value="ECO:0007669"/>
    <property type="project" value="UniProtKB-EC"/>
</dbReference>
<dbReference type="PANTHER" id="PTHR30466">
    <property type="entry name" value="FLAVIN REDUCTASE"/>
    <property type="match status" value="1"/>
</dbReference>
<evidence type="ECO:0000259" key="2">
    <source>
        <dbReference type="SMART" id="SM00903"/>
    </source>
</evidence>
<proteinExistence type="predicted"/>
<dbReference type="AlphaFoldDB" id="A0A1R4EIA8"/>
<accession>A0A1R4EIA8</accession>
<dbReference type="PANTHER" id="PTHR30466:SF1">
    <property type="entry name" value="FMN REDUCTASE (NADH) RUTF"/>
    <property type="match status" value="1"/>
</dbReference>
<keyword evidence="4" id="KW-1185">Reference proteome</keyword>
<dbReference type="InterPro" id="IPR002563">
    <property type="entry name" value="Flavin_Rdtase-like_dom"/>
</dbReference>
<dbReference type="GO" id="GO:0006208">
    <property type="term" value="P:pyrimidine nucleobase catabolic process"/>
    <property type="evidence" value="ECO:0007669"/>
    <property type="project" value="TreeGrafter"/>
</dbReference>
<dbReference type="GO" id="GO:0042602">
    <property type="term" value="F:riboflavin reductase (NADPH) activity"/>
    <property type="evidence" value="ECO:0007669"/>
    <property type="project" value="TreeGrafter"/>
</dbReference>
<dbReference type="OrthoDB" id="6401628at2"/>
<evidence type="ECO:0000256" key="1">
    <source>
        <dbReference type="ARBA" id="ARBA00023002"/>
    </source>
</evidence>